<comment type="caution">
    <text evidence="2">The sequence shown here is derived from an EMBL/GenBank/DDBJ whole genome shotgun (WGS) entry which is preliminary data.</text>
</comment>
<dbReference type="SMART" id="SM00332">
    <property type="entry name" value="PP2Cc"/>
    <property type="match status" value="1"/>
</dbReference>
<dbReference type="GO" id="GO:0004722">
    <property type="term" value="F:protein serine/threonine phosphatase activity"/>
    <property type="evidence" value="ECO:0007669"/>
    <property type="project" value="InterPro"/>
</dbReference>
<sequence length="263" mass="26936">MLVLSAQIRSVTGPHRADNQDSAASADRWVLVADGVGGHAGGDVASTTIVQVLRSLLQGREVTSLDAESLRDLVARANARMGSQAAQDPALRGMSTTFTGVVCSEGEALVAHIGDSRAYLVSEGLGRRVTRDDSLVQELVDSGAISEGQAHGHPHRNVITRSLSGSDRDAHDLTVLSVPLRAGDRWLVASDGLTDYVQDKVALGILARTPDPAGAADALVAAALERGSRDNVTVAVADVVSVVSAPGGPGEVVGAAATAASQQ</sequence>
<dbReference type="InterPro" id="IPR036457">
    <property type="entry name" value="PPM-type-like_dom_sf"/>
</dbReference>
<evidence type="ECO:0000259" key="1">
    <source>
        <dbReference type="PROSITE" id="PS51746"/>
    </source>
</evidence>
<dbReference type="EMBL" id="AXCZ01000040">
    <property type="protein sequence ID" value="KGM13490.1"/>
    <property type="molecule type" value="Genomic_DNA"/>
</dbReference>
<dbReference type="InterPro" id="IPR015655">
    <property type="entry name" value="PP2C"/>
</dbReference>
<dbReference type="PANTHER" id="PTHR47992">
    <property type="entry name" value="PROTEIN PHOSPHATASE"/>
    <property type="match status" value="1"/>
</dbReference>
<gene>
    <name evidence="2" type="ORF">N869_13615</name>
</gene>
<dbReference type="CDD" id="cd00143">
    <property type="entry name" value="PP2Cc"/>
    <property type="match status" value="1"/>
</dbReference>
<keyword evidence="3" id="KW-1185">Reference proteome</keyword>
<dbReference type="AlphaFoldDB" id="A0A0A0BZW8"/>
<feature type="domain" description="PPM-type phosphatase" evidence="1">
    <location>
        <begin position="5"/>
        <end position="239"/>
    </location>
</feature>
<dbReference type="Pfam" id="PF13672">
    <property type="entry name" value="PP2C_2"/>
    <property type="match status" value="1"/>
</dbReference>
<proteinExistence type="predicted"/>
<dbReference type="OrthoDB" id="9801841at2"/>
<accession>A0A0A0BZW8</accession>
<name>A0A0A0BZW8_9CELL</name>
<dbReference type="Gene3D" id="3.60.40.10">
    <property type="entry name" value="PPM-type phosphatase domain"/>
    <property type="match status" value="1"/>
</dbReference>
<dbReference type="RefSeq" id="WP_035059078.1">
    <property type="nucleotide sequence ID" value="NZ_AXCZ01000040.1"/>
</dbReference>
<evidence type="ECO:0000313" key="3">
    <source>
        <dbReference type="Proteomes" id="UP000054314"/>
    </source>
</evidence>
<dbReference type="Proteomes" id="UP000054314">
    <property type="component" value="Unassembled WGS sequence"/>
</dbReference>
<protein>
    <submittedName>
        <fullName evidence="2">Serine/threonine protein phosphatase</fullName>
    </submittedName>
</protein>
<organism evidence="2 3">
    <name type="scientific">Cellulomonas bogoriensis 69B4 = DSM 16987</name>
    <dbReference type="NCBI Taxonomy" id="1386082"/>
    <lineage>
        <taxon>Bacteria</taxon>
        <taxon>Bacillati</taxon>
        <taxon>Actinomycetota</taxon>
        <taxon>Actinomycetes</taxon>
        <taxon>Micrococcales</taxon>
        <taxon>Cellulomonadaceae</taxon>
        <taxon>Cellulomonas</taxon>
    </lineage>
</organism>
<dbReference type="InterPro" id="IPR001932">
    <property type="entry name" value="PPM-type_phosphatase-like_dom"/>
</dbReference>
<dbReference type="SMART" id="SM00331">
    <property type="entry name" value="PP2C_SIG"/>
    <property type="match status" value="1"/>
</dbReference>
<dbReference type="PROSITE" id="PS51746">
    <property type="entry name" value="PPM_2"/>
    <property type="match status" value="1"/>
</dbReference>
<dbReference type="SUPFAM" id="SSF81606">
    <property type="entry name" value="PP2C-like"/>
    <property type="match status" value="1"/>
</dbReference>
<reference evidence="2 3" key="1">
    <citation type="submission" date="2013-08" db="EMBL/GenBank/DDBJ databases">
        <title>Genome sequencing of Cellulomonas bogoriensis 69B4.</title>
        <authorList>
            <person name="Chen F."/>
            <person name="Li Y."/>
            <person name="Wang G."/>
        </authorList>
    </citation>
    <scope>NUCLEOTIDE SEQUENCE [LARGE SCALE GENOMIC DNA]</scope>
    <source>
        <strain evidence="2 3">69B4</strain>
    </source>
</reference>
<evidence type="ECO:0000313" key="2">
    <source>
        <dbReference type="EMBL" id="KGM13490.1"/>
    </source>
</evidence>